<reference evidence="2" key="2">
    <citation type="journal article" date="2010" name="Nature">
        <title>Comparative genomics reveals mobile pathogenicity chromosomes in Fusarium.</title>
        <authorList>
            <person name="Ma L.J."/>
            <person name="van der Does H.C."/>
            <person name="Borkovich K.A."/>
            <person name="Coleman J.J."/>
            <person name="Daboussi M.J."/>
            <person name="Di Pietro A."/>
            <person name="Dufresne M."/>
            <person name="Freitag M."/>
            <person name="Grabherr M."/>
            <person name="Henrissat B."/>
            <person name="Houterman P.M."/>
            <person name="Kang S."/>
            <person name="Shim W.B."/>
            <person name="Woloshuk C."/>
            <person name="Xie X."/>
            <person name="Xu J.R."/>
            <person name="Antoniw J."/>
            <person name="Baker S.E."/>
            <person name="Bluhm B.H."/>
            <person name="Breakspear A."/>
            <person name="Brown D.W."/>
            <person name="Butchko R.A."/>
            <person name="Chapman S."/>
            <person name="Coulson R."/>
            <person name="Coutinho P.M."/>
            <person name="Danchin E.G."/>
            <person name="Diener A."/>
            <person name="Gale L.R."/>
            <person name="Gardiner D.M."/>
            <person name="Goff S."/>
            <person name="Hammond-Kosack K.E."/>
            <person name="Hilburn K."/>
            <person name="Hua-Van A."/>
            <person name="Jonkers W."/>
            <person name="Kazan K."/>
            <person name="Kodira C.D."/>
            <person name="Koehrsen M."/>
            <person name="Kumar L."/>
            <person name="Lee Y.H."/>
            <person name="Li L."/>
            <person name="Manners J.M."/>
            <person name="Miranda-Saavedra D."/>
            <person name="Mukherjee M."/>
            <person name="Park G."/>
            <person name="Park J."/>
            <person name="Park S.Y."/>
            <person name="Proctor R.H."/>
            <person name="Regev A."/>
            <person name="Ruiz-Roldan M.C."/>
            <person name="Sain D."/>
            <person name="Sakthikumar S."/>
            <person name="Sykes S."/>
            <person name="Schwartz D.C."/>
            <person name="Turgeon B.G."/>
            <person name="Wapinski I."/>
            <person name="Yoder O."/>
            <person name="Young S."/>
            <person name="Zeng Q."/>
            <person name="Zhou S."/>
            <person name="Galagan J."/>
            <person name="Cuomo C.A."/>
            <person name="Kistler H.C."/>
            <person name="Rep M."/>
        </authorList>
    </citation>
    <scope>NUCLEOTIDE SEQUENCE [LARGE SCALE GENOMIC DNA]</scope>
    <source>
        <strain evidence="2">4287</strain>
    </source>
</reference>
<evidence type="ECO:0000313" key="2">
    <source>
        <dbReference type="EMBL" id="KNB06382.1"/>
    </source>
</evidence>
<dbReference type="EMBL" id="DS231704">
    <property type="protein sequence ID" value="KNB06382.1"/>
    <property type="molecule type" value="Genomic_DNA"/>
</dbReference>
<proteinExistence type="predicted"/>
<gene>
    <name evidence="2" type="ORF">FOXG_19655</name>
</gene>
<dbReference type="GeneID" id="28960361"/>
<feature type="region of interest" description="Disordered" evidence="1">
    <location>
        <begin position="36"/>
        <end position="201"/>
    </location>
</feature>
<dbReference type="AlphaFoldDB" id="A0A0J9WMZ3"/>
<protein>
    <submittedName>
        <fullName evidence="2">Uncharacterized protein</fullName>
    </submittedName>
</protein>
<feature type="compositionally biased region" description="Basic and acidic residues" evidence="1">
    <location>
        <begin position="84"/>
        <end position="108"/>
    </location>
</feature>
<organism evidence="2 3">
    <name type="scientific">Fusarium oxysporum f. sp. lycopersici (strain 4287 / CBS 123668 / FGSC 9935 / NRRL 34936)</name>
    <name type="common">Fusarium vascular wilt of tomato</name>
    <dbReference type="NCBI Taxonomy" id="426428"/>
    <lineage>
        <taxon>Eukaryota</taxon>
        <taxon>Fungi</taxon>
        <taxon>Dikarya</taxon>
        <taxon>Ascomycota</taxon>
        <taxon>Pezizomycotina</taxon>
        <taxon>Sordariomycetes</taxon>
        <taxon>Hypocreomycetidae</taxon>
        <taxon>Hypocreales</taxon>
        <taxon>Nectriaceae</taxon>
        <taxon>Fusarium</taxon>
        <taxon>Fusarium oxysporum species complex</taxon>
    </lineage>
</organism>
<evidence type="ECO:0000313" key="3">
    <source>
        <dbReference type="Proteomes" id="UP000009097"/>
    </source>
</evidence>
<dbReference type="OrthoDB" id="5048593at2759"/>
<accession>A0A0J9WMZ3</accession>
<dbReference type="KEGG" id="fox:FOXG_19655"/>
<feature type="compositionally biased region" description="Basic and acidic residues" evidence="1">
    <location>
        <begin position="40"/>
        <end position="54"/>
    </location>
</feature>
<evidence type="ECO:0000256" key="1">
    <source>
        <dbReference type="SAM" id="MobiDB-lite"/>
    </source>
</evidence>
<feature type="compositionally biased region" description="Polar residues" evidence="1">
    <location>
        <begin position="132"/>
        <end position="147"/>
    </location>
</feature>
<feature type="compositionally biased region" description="Polar residues" evidence="1">
    <location>
        <begin position="163"/>
        <end position="172"/>
    </location>
</feature>
<dbReference type="VEuPathDB" id="FungiDB:FOXG_19655"/>
<reference evidence="2" key="1">
    <citation type="submission" date="2007-04" db="EMBL/GenBank/DDBJ databases">
        <authorList>
            <consortium name="The Broad Institute Genome Sequencing Platform"/>
            <person name="Birren B."/>
            <person name="Lander E."/>
            <person name="Galagan J."/>
            <person name="Nusbaum C."/>
            <person name="Devon K."/>
            <person name="Ma L.-J."/>
            <person name="Jaffe D."/>
            <person name="Butler J."/>
            <person name="Alvarez P."/>
            <person name="Gnerre S."/>
            <person name="Grabherr M."/>
            <person name="Kleber M."/>
            <person name="Mauceli E."/>
            <person name="Brockman W."/>
            <person name="MacCallum I.A."/>
            <person name="Young S."/>
            <person name="LaButti K."/>
            <person name="DeCaprio D."/>
            <person name="Crawford M."/>
            <person name="Koehrsen M."/>
            <person name="Engels R."/>
            <person name="Montgomery P."/>
            <person name="Pearson M."/>
            <person name="Howarth C."/>
            <person name="Larson L."/>
            <person name="White J."/>
            <person name="O'Leary S."/>
            <person name="Kodira C."/>
            <person name="Zeng Q."/>
            <person name="Yandava C."/>
            <person name="Alvarado L."/>
            <person name="Kistler C."/>
            <person name="Shim W.-B."/>
            <person name="Kang S."/>
            <person name="Woloshuk C."/>
        </authorList>
    </citation>
    <scope>NUCLEOTIDE SEQUENCE</scope>
    <source>
        <strain evidence="2">4287</strain>
    </source>
</reference>
<name>A0A0J9WMZ3_FUSO4</name>
<dbReference type="RefSeq" id="XP_018244427.1">
    <property type="nucleotide sequence ID" value="XM_018399918.1"/>
</dbReference>
<dbReference type="Proteomes" id="UP000009097">
    <property type="component" value="Unassembled WGS sequence"/>
</dbReference>
<sequence>MKEVYPITTVVGAKDASTGTQSKQLFKIRRRDFRQPLETGRLHPSVDNEGKVITEEGDEGTEETIPVSENRERRPSSPQPIPEDFEKFQEIVAKHNSLRDMARREIQKRYAPATQDPGPATPTAPQSDEYDSLSNNDMQQLNMPSSTVDDKHTHHSPHYPGKLNTTSASQESFDGEWLDNIDPALWPDGNPAVHNPESGAL</sequence>